<dbReference type="GO" id="GO:0061630">
    <property type="term" value="F:ubiquitin protein ligase activity"/>
    <property type="evidence" value="ECO:0007669"/>
    <property type="project" value="UniProtKB-EC"/>
</dbReference>
<dbReference type="EC" id="2.3.2.27" evidence="2"/>
<dbReference type="InterPro" id="IPR013083">
    <property type="entry name" value="Znf_RING/FYVE/PHD"/>
</dbReference>
<dbReference type="PROSITE" id="PS50089">
    <property type="entry name" value="ZF_RING_2"/>
    <property type="match status" value="1"/>
</dbReference>
<keyword evidence="3" id="KW-0808">Transferase</keyword>
<dbReference type="SMART" id="SM00184">
    <property type="entry name" value="RING"/>
    <property type="match status" value="1"/>
</dbReference>
<proteinExistence type="predicted"/>
<evidence type="ECO:0000256" key="7">
    <source>
        <dbReference type="ARBA" id="ARBA00022833"/>
    </source>
</evidence>
<feature type="compositionally biased region" description="Polar residues" evidence="9">
    <location>
        <begin position="300"/>
        <end position="312"/>
    </location>
</feature>
<dbReference type="AlphaFoldDB" id="A0AAW2UKU2"/>
<name>A0AAW2UKU2_SESRA</name>
<reference evidence="11" key="1">
    <citation type="submission" date="2020-06" db="EMBL/GenBank/DDBJ databases">
        <authorList>
            <person name="Li T."/>
            <person name="Hu X."/>
            <person name="Zhang T."/>
            <person name="Song X."/>
            <person name="Zhang H."/>
            <person name="Dai N."/>
            <person name="Sheng W."/>
            <person name="Hou X."/>
            <person name="Wei L."/>
        </authorList>
    </citation>
    <scope>NUCLEOTIDE SEQUENCE</scope>
    <source>
        <strain evidence="11">G02</strain>
        <tissue evidence="11">Leaf</tissue>
    </source>
</reference>
<gene>
    <name evidence="11" type="ORF">Sradi_1153300</name>
</gene>
<dbReference type="FunFam" id="3.30.40.10:FF:000022">
    <property type="entry name" value="E3 ubiquitin-protein ligase RING1-like"/>
    <property type="match status" value="1"/>
</dbReference>
<feature type="region of interest" description="Disordered" evidence="9">
    <location>
        <begin position="341"/>
        <end position="375"/>
    </location>
</feature>
<feature type="compositionally biased region" description="Low complexity" evidence="9">
    <location>
        <begin position="341"/>
        <end position="362"/>
    </location>
</feature>
<keyword evidence="4" id="KW-0479">Metal-binding</keyword>
<protein>
    <recommendedName>
        <fullName evidence="2">RING-type E3 ubiquitin transferase</fullName>
        <ecNumber evidence="2">2.3.2.27</ecNumber>
    </recommendedName>
</protein>
<keyword evidence="5 8" id="KW-0863">Zinc-finger</keyword>
<feature type="compositionally biased region" description="Polar residues" evidence="9">
    <location>
        <begin position="363"/>
        <end position="375"/>
    </location>
</feature>
<dbReference type="SUPFAM" id="SSF57850">
    <property type="entry name" value="RING/U-box"/>
    <property type="match status" value="1"/>
</dbReference>
<dbReference type="EMBL" id="JACGWJ010000005">
    <property type="protein sequence ID" value="KAL0417398.1"/>
    <property type="molecule type" value="Genomic_DNA"/>
</dbReference>
<feature type="compositionally biased region" description="Basic and acidic residues" evidence="9">
    <location>
        <begin position="110"/>
        <end position="127"/>
    </location>
</feature>
<keyword evidence="6" id="KW-0833">Ubl conjugation pathway</keyword>
<organism evidence="11">
    <name type="scientific">Sesamum radiatum</name>
    <name type="common">Black benniseed</name>
    <dbReference type="NCBI Taxonomy" id="300843"/>
    <lineage>
        <taxon>Eukaryota</taxon>
        <taxon>Viridiplantae</taxon>
        <taxon>Streptophyta</taxon>
        <taxon>Embryophyta</taxon>
        <taxon>Tracheophyta</taxon>
        <taxon>Spermatophyta</taxon>
        <taxon>Magnoliopsida</taxon>
        <taxon>eudicotyledons</taxon>
        <taxon>Gunneridae</taxon>
        <taxon>Pentapetalae</taxon>
        <taxon>asterids</taxon>
        <taxon>lamiids</taxon>
        <taxon>Lamiales</taxon>
        <taxon>Pedaliaceae</taxon>
        <taxon>Sesamum</taxon>
    </lineage>
</organism>
<evidence type="ECO:0000256" key="9">
    <source>
        <dbReference type="SAM" id="MobiDB-lite"/>
    </source>
</evidence>
<feature type="region of interest" description="Disordered" evidence="9">
    <location>
        <begin position="93"/>
        <end position="133"/>
    </location>
</feature>
<dbReference type="Pfam" id="PF13639">
    <property type="entry name" value="zf-RING_2"/>
    <property type="match status" value="1"/>
</dbReference>
<dbReference type="GO" id="GO:0016567">
    <property type="term" value="P:protein ubiquitination"/>
    <property type="evidence" value="ECO:0007669"/>
    <property type="project" value="TreeGrafter"/>
</dbReference>
<evidence type="ECO:0000256" key="1">
    <source>
        <dbReference type="ARBA" id="ARBA00000900"/>
    </source>
</evidence>
<dbReference type="InterPro" id="IPR001841">
    <property type="entry name" value="Znf_RING"/>
</dbReference>
<comment type="caution">
    <text evidence="11">The sequence shown here is derived from an EMBL/GenBank/DDBJ whole genome shotgun (WGS) entry which is preliminary data.</text>
</comment>
<dbReference type="CDD" id="cd16669">
    <property type="entry name" value="RING-H2_RNF181"/>
    <property type="match status" value="1"/>
</dbReference>
<evidence type="ECO:0000256" key="4">
    <source>
        <dbReference type="ARBA" id="ARBA00022723"/>
    </source>
</evidence>
<comment type="catalytic activity">
    <reaction evidence="1">
        <text>S-ubiquitinyl-[E2 ubiquitin-conjugating enzyme]-L-cysteine + [acceptor protein]-L-lysine = [E2 ubiquitin-conjugating enzyme]-L-cysteine + N(6)-ubiquitinyl-[acceptor protein]-L-lysine.</text>
        <dbReference type="EC" id="2.3.2.27"/>
    </reaction>
</comment>
<feature type="region of interest" description="Disordered" evidence="9">
    <location>
        <begin position="294"/>
        <end position="325"/>
    </location>
</feature>
<dbReference type="InterPro" id="IPR039525">
    <property type="entry name" value="RNF126-like_zinc-ribbon"/>
</dbReference>
<feature type="domain" description="RING-type" evidence="10">
    <location>
        <begin position="244"/>
        <end position="285"/>
    </location>
</feature>
<dbReference type="GO" id="GO:0008270">
    <property type="term" value="F:zinc ion binding"/>
    <property type="evidence" value="ECO:0007669"/>
    <property type="project" value="UniProtKB-KW"/>
</dbReference>
<keyword evidence="7" id="KW-0862">Zinc</keyword>
<evidence type="ECO:0000256" key="5">
    <source>
        <dbReference type="ARBA" id="ARBA00022771"/>
    </source>
</evidence>
<evidence type="ECO:0000256" key="3">
    <source>
        <dbReference type="ARBA" id="ARBA00022679"/>
    </source>
</evidence>
<dbReference type="Gene3D" id="3.30.40.10">
    <property type="entry name" value="Zinc/RING finger domain, C3HC4 (zinc finger)"/>
    <property type="match status" value="1"/>
</dbReference>
<sequence>MEEADQVSRYWCHMCSQTVNPIMEIETIKCPICHSGFVEEMASAATPETDSPLDFGLGRLDSGRSLSLWAPILLGMMGNPSRHHRLRRIAFEDDDNDNDNDNGNGNGNENNHRHNDGETELDREVRTGRRRSSATILQLIQGMRSGMLSELGNPGTANWDRGRDIDRDTERVILINPFNQTIIVHGSHNNATTSSLGDYFIGPDLDLLLQHLAENDPNRYGTPPAQKEVVEGLPTVKIEETLQCSVCLDDCEMGSEVKEMPCKHKFHSGCILPWLELHSSCPVCRYQLPSEESKLDSEGSRNNSHNSNQESIHNAGNGGDERNENGRWFRVPLLWPFSSLFSSSSSQPSSGNSSATSPSGSSINAPSTSSHADEN</sequence>
<dbReference type="PANTHER" id="PTHR15710:SF22">
    <property type="entry name" value="RING-TYPE E3 UBIQUITIN TRANSFERASE"/>
    <property type="match status" value="1"/>
</dbReference>
<evidence type="ECO:0000256" key="8">
    <source>
        <dbReference type="PROSITE-ProRule" id="PRU00175"/>
    </source>
</evidence>
<dbReference type="Pfam" id="PF14369">
    <property type="entry name" value="Zn_ribbon_19"/>
    <property type="match status" value="1"/>
</dbReference>
<evidence type="ECO:0000256" key="2">
    <source>
        <dbReference type="ARBA" id="ARBA00012483"/>
    </source>
</evidence>
<dbReference type="GO" id="GO:0005737">
    <property type="term" value="C:cytoplasm"/>
    <property type="evidence" value="ECO:0007669"/>
    <property type="project" value="TreeGrafter"/>
</dbReference>
<evidence type="ECO:0000256" key="6">
    <source>
        <dbReference type="ARBA" id="ARBA00022786"/>
    </source>
</evidence>
<accession>A0AAW2UKU2</accession>
<evidence type="ECO:0000313" key="11">
    <source>
        <dbReference type="EMBL" id="KAL0417398.1"/>
    </source>
</evidence>
<reference evidence="11" key="2">
    <citation type="journal article" date="2024" name="Plant">
        <title>Genomic evolution and insights into agronomic trait innovations of Sesamum species.</title>
        <authorList>
            <person name="Miao H."/>
            <person name="Wang L."/>
            <person name="Qu L."/>
            <person name="Liu H."/>
            <person name="Sun Y."/>
            <person name="Le M."/>
            <person name="Wang Q."/>
            <person name="Wei S."/>
            <person name="Zheng Y."/>
            <person name="Lin W."/>
            <person name="Duan Y."/>
            <person name="Cao H."/>
            <person name="Xiong S."/>
            <person name="Wang X."/>
            <person name="Wei L."/>
            <person name="Li C."/>
            <person name="Ma Q."/>
            <person name="Ju M."/>
            <person name="Zhao R."/>
            <person name="Li G."/>
            <person name="Mu C."/>
            <person name="Tian Q."/>
            <person name="Mei H."/>
            <person name="Zhang T."/>
            <person name="Gao T."/>
            <person name="Zhang H."/>
        </authorList>
    </citation>
    <scope>NUCLEOTIDE SEQUENCE</scope>
    <source>
        <strain evidence="11">G02</strain>
    </source>
</reference>
<evidence type="ECO:0000259" key="10">
    <source>
        <dbReference type="PROSITE" id="PS50089"/>
    </source>
</evidence>
<dbReference type="PANTHER" id="PTHR15710">
    <property type="entry name" value="E3 UBIQUITIN-PROTEIN LIGASE PRAJA"/>
    <property type="match status" value="1"/>
</dbReference>